<reference evidence="2" key="1">
    <citation type="submission" date="2022-11" db="UniProtKB">
        <authorList>
            <consortium name="WormBaseParasite"/>
        </authorList>
    </citation>
    <scope>IDENTIFICATION</scope>
</reference>
<evidence type="ECO:0000313" key="1">
    <source>
        <dbReference type="Proteomes" id="UP000887579"/>
    </source>
</evidence>
<dbReference type="WBParaSite" id="ES5_v2.g17335.t1">
    <property type="protein sequence ID" value="ES5_v2.g17335.t1"/>
    <property type="gene ID" value="ES5_v2.g17335"/>
</dbReference>
<sequence>MSSTGASKVYKRKNDDLLKSLCLMQKERYKIFKEQNLEKGRFDVTFEVEGKMLRAHKFILTTVSETLDSWLSDRWSCKDAVIKIESYSYHCFFQFLSFLYCSECKLTGQNIVKMTDIAEFYGVQCLKDFCDEYLSDMVKSVESIEELYEFAQKY</sequence>
<dbReference type="Proteomes" id="UP000887579">
    <property type="component" value="Unplaced"/>
</dbReference>
<name>A0AC34FIY2_9BILA</name>
<accession>A0AC34FIY2</accession>
<evidence type="ECO:0000313" key="2">
    <source>
        <dbReference type="WBParaSite" id="ES5_v2.g17335.t1"/>
    </source>
</evidence>
<protein>
    <submittedName>
        <fullName evidence="2">BTB domain-containing protein</fullName>
    </submittedName>
</protein>
<proteinExistence type="predicted"/>
<organism evidence="1 2">
    <name type="scientific">Panagrolaimus sp. ES5</name>
    <dbReference type="NCBI Taxonomy" id="591445"/>
    <lineage>
        <taxon>Eukaryota</taxon>
        <taxon>Metazoa</taxon>
        <taxon>Ecdysozoa</taxon>
        <taxon>Nematoda</taxon>
        <taxon>Chromadorea</taxon>
        <taxon>Rhabditida</taxon>
        <taxon>Tylenchina</taxon>
        <taxon>Panagrolaimomorpha</taxon>
        <taxon>Panagrolaimoidea</taxon>
        <taxon>Panagrolaimidae</taxon>
        <taxon>Panagrolaimus</taxon>
    </lineage>
</organism>